<evidence type="ECO:0000313" key="5">
    <source>
        <dbReference type="Proteomes" id="UP000481153"/>
    </source>
</evidence>
<dbReference type="VEuPathDB" id="FungiDB:AeMF1_004412"/>
<organism evidence="4 5">
    <name type="scientific">Aphanomyces euteiches</name>
    <dbReference type="NCBI Taxonomy" id="100861"/>
    <lineage>
        <taxon>Eukaryota</taxon>
        <taxon>Sar</taxon>
        <taxon>Stramenopiles</taxon>
        <taxon>Oomycota</taxon>
        <taxon>Saprolegniomycetes</taxon>
        <taxon>Saprolegniales</taxon>
        <taxon>Verrucalvaceae</taxon>
        <taxon>Aphanomyces</taxon>
    </lineage>
</organism>
<dbReference type="Proteomes" id="UP000481153">
    <property type="component" value="Unassembled WGS sequence"/>
</dbReference>
<feature type="domain" description="DDE Tnp4" evidence="3">
    <location>
        <begin position="24"/>
        <end position="177"/>
    </location>
</feature>
<accession>A0A6G0X004</accession>
<comment type="cofactor">
    <cofactor evidence="1">
        <name>a divalent metal cation</name>
        <dbReference type="ChEBI" id="CHEBI:60240"/>
    </cofactor>
</comment>
<dbReference type="AlphaFoldDB" id="A0A6G0X004"/>
<reference evidence="4 5" key="1">
    <citation type="submission" date="2019-07" db="EMBL/GenBank/DDBJ databases">
        <title>Genomics analysis of Aphanomyces spp. identifies a new class of oomycete effector associated with host adaptation.</title>
        <authorList>
            <person name="Gaulin E."/>
        </authorList>
    </citation>
    <scope>NUCLEOTIDE SEQUENCE [LARGE SCALE GENOMIC DNA]</scope>
    <source>
        <strain evidence="4 5">ATCC 201684</strain>
    </source>
</reference>
<protein>
    <recommendedName>
        <fullName evidence="3">DDE Tnp4 domain-containing protein</fullName>
    </recommendedName>
</protein>
<dbReference type="Pfam" id="PF13359">
    <property type="entry name" value="DDE_Tnp_4"/>
    <property type="match status" value="1"/>
</dbReference>
<evidence type="ECO:0000259" key="3">
    <source>
        <dbReference type="Pfam" id="PF13359"/>
    </source>
</evidence>
<evidence type="ECO:0000313" key="4">
    <source>
        <dbReference type="EMBL" id="KAF0733116.1"/>
    </source>
</evidence>
<proteinExistence type="predicted"/>
<keyword evidence="2" id="KW-0479">Metal-binding</keyword>
<dbReference type="GO" id="GO:0046872">
    <property type="term" value="F:metal ion binding"/>
    <property type="evidence" value="ECO:0007669"/>
    <property type="project" value="UniProtKB-KW"/>
</dbReference>
<comment type="caution">
    <text evidence="4">The sequence shown here is derived from an EMBL/GenBank/DDBJ whole genome shotgun (WGS) entry which is preliminary data.</text>
</comment>
<evidence type="ECO:0000256" key="2">
    <source>
        <dbReference type="ARBA" id="ARBA00022723"/>
    </source>
</evidence>
<name>A0A6G0X004_9STRA</name>
<sequence>MLAHESKLAISRKTKIETNCVAFVDGTVRPIARPVYFQQQAYNGHKRVHSIKFQSLTIAHGLIISMFGPIEGRRHDVALLRESNLGSNWRAAVPEGHYIYGDPAYPLRPWLLSPYKAARLTAKQALYNSRMSSVRVSVEWSFGDVLRYCTFLDYRKNLKVFLSPVAKLYLTGVLLTNCLTCERGGNPTNLFFGVDPPELEEYLAL</sequence>
<evidence type="ECO:0000256" key="1">
    <source>
        <dbReference type="ARBA" id="ARBA00001968"/>
    </source>
</evidence>
<dbReference type="InterPro" id="IPR027806">
    <property type="entry name" value="HARBI1_dom"/>
</dbReference>
<gene>
    <name evidence="4" type="ORF">Ae201684_009938</name>
</gene>
<dbReference type="EMBL" id="VJMJ01000126">
    <property type="protein sequence ID" value="KAF0733116.1"/>
    <property type="molecule type" value="Genomic_DNA"/>
</dbReference>
<keyword evidence="5" id="KW-1185">Reference proteome</keyword>